<evidence type="ECO:0000313" key="1">
    <source>
        <dbReference type="EMBL" id="KAG0430321.1"/>
    </source>
</evidence>
<gene>
    <name evidence="1" type="ORF">HPB47_022810</name>
</gene>
<keyword evidence="2" id="KW-1185">Reference proteome</keyword>
<dbReference type="Proteomes" id="UP000805193">
    <property type="component" value="Unassembled WGS sequence"/>
</dbReference>
<proteinExistence type="predicted"/>
<organism evidence="1 2">
    <name type="scientific">Ixodes persulcatus</name>
    <name type="common">Taiga tick</name>
    <dbReference type="NCBI Taxonomy" id="34615"/>
    <lineage>
        <taxon>Eukaryota</taxon>
        <taxon>Metazoa</taxon>
        <taxon>Ecdysozoa</taxon>
        <taxon>Arthropoda</taxon>
        <taxon>Chelicerata</taxon>
        <taxon>Arachnida</taxon>
        <taxon>Acari</taxon>
        <taxon>Parasitiformes</taxon>
        <taxon>Ixodida</taxon>
        <taxon>Ixodoidea</taxon>
        <taxon>Ixodidae</taxon>
        <taxon>Ixodinae</taxon>
        <taxon>Ixodes</taxon>
    </lineage>
</organism>
<comment type="caution">
    <text evidence="1">The sequence shown here is derived from an EMBL/GenBank/DDBJ whole genome shotgun (WGS) entry which is preliminary data.</text>
</comment>
<reference evidence="1 2" key="1">
    <citation type="journal article" date="2020" name="Cell">
        <title>Large-Scale Comparative Analyses of Tick Genomes Elucidate Their Genetic Diversity and Vector Capacities.</title>
        <authorList>
            <consortium name="Tick Genome and Microbiome Consortium (TIGMIC)"/>
            <person name="Jia N."/>
            <person name="Wang J."/>
            <person name="Shi W."/>
            <person name="Du L."/>
            <person name="Sun Y."/>
            <person name="Zhan W."/>
            <person name="Jiang J.F."/>
            <person name="Wang Q."/>
            <person name="Zhang B."/>
            <person name="Ji P."/>
            <person name="Bell-Sakyi L."/>
            <person name="Cui X.M."/>
            <person name="Yuan T.T."/>
            <person name="Jiang B.G."/>
            <person name="Yang W.F."/>
            <person name="Lam T.T."/>
            <person name="Chang Q.C."/>
            <person name="Ding S.J."/>
            <person name="Wang X.J."/>
            <person name="Zhu J.G."/>
            <person name="Ruan X.D."/>
            <person name="Zhao L."/>
            <person name="Wei J.T."/>
            <person name="Ye R.Z."/>
            <person name="Que T.C."/>
            <person name="Du C.H."/>
            <person name="Zhou Y.H."/>
            <person name="Cheng J.X."/>
            <person name="Dai P.F."/>
            <person name="Guo W.B."/>
            <person name="Han X.H."/>
            <person name="Huang E.J."/>
            <person name="Li L.F."/>
            <person name="Wei W."/>
            <person name="Gao Y.C."/>
            <person name="Liu J.Z."/>
            <person name="Shao H.Z."/>
            <person name="Wang X."/>
            <person name="Wang C.C."/>
            <person name="Yang T.C."/>
            <person name="Huo Q.B."/>
            <person name="Li W."/>
            <person name="Chen H.Y."/>
            <person name="Chen S.E."/>
            <person name="Zhou L.G."/>
            <person name="Ni X.B."/>
            <person name="Tian J.H."/>
            <person name="Sheng Y."/>
            <person name="Liu T."/>
            <person name="Pan Y.S."/>
            <person name="Xia L.Y."/>
            <person name="Li J."/>
            <person name="Zhao F."/>
            <person name="Cao W.C."/>
        </authorList>
    </citation>
    <scope>NUCLEOTIDE SEQUENCE [LARGE SCALE GENOMIC DNA]</scope>
    <source>
        <strain evidence="1">Iper-2018</strain>
    </source>
</reference>
<protein>
    <submittedName>
        <fullName evidence="1">Uncharacterized protein</fullName>
    </submittedName>
</protein>
<sequence length="471" mass="52043">MFGSDPNWKGVLYAIAIVSANFTSRLLGVHVDRILSFIGLNVKTVLVAAIYRKTLMLSSESQINYTMGDLVNLVSVDADRLYKLSVVSSYVVTGVPMIVIAVILLWQYLGVACLAGVAVMLVIMPLGALAVTFGNKYQTGQMKLKDKRLKIVAEMLNSAKHLKLFAWENLFMNKCTSSRRDKIGEGTAGLLVSYSLNSFFGFTYFVYYSTELEASLISAERLDEYSRLTPEAPWVSNVRPDPHWPASGAVSFKSYSTRYRQGLDLTLRDVDLYVRPGEKIGIVGRTGAGKITIIPQDSFLFRGTLRFNLDPAGQHGDEELCLALEKAHLGGVFRKGGGLDFEVLDGGQNLSVGQRQLVCLARAVLRKTKILVLDEATASVDMKTDLLVQQTLRDVMSGCTSKPGATGAKARVKIQHRNVYKKAIKSRKKLDINVVLEVVLARDKPAPRIHGSTHTSTFAHKLRRNHRLELS</sequence>
<name>A0AC60Q8R1_IXOPE</name>
<evidence type="ECO:0000313" key="2">
    <source>
        <dbReference type="Proteomes" id="UP000805193"/>
    </source>
</evidence>
<accession>A0AC60Q8R1</accession>
<dbReference type="EMBL" id="JABSTQ010009336">
    <property type="protein sequence ID" value="KAG0430321.1"/>
    <property type="molecule type" value="Genomic_DNA"/>
</dbReference>